<proteinExistence type="predicted"/>
<organism evidence="2 3">
    <name type="scientific">Dietzia aerolata</name>
    <dbReference type="NCBI Taxonomy" id="595984"/>
    <lineage>
        <taxon>Bacteria</taxon>
        <taxon>Bacillati</taxon>
        <taxon>Actinomycetota</taxon>
        <taxon>Actinomycetes</taxon>
        <taxon>Mycobacteriales</taxon>
        <taxon>Dietziaceae</taxon>
        <taxon>Dietzia</taxon>
    </lineage>
</organism>
<gene>
    <name evidence="2" type="ORF">ACFFVD_09055</name>
</gene>
<evidence type="ECO:0000313" key="2">
    <source>
        <dbReference type="EMBL" id="MFB9259950.1"/>
    </source>
</evidence>
<feature type="transmembrane region" description="Helical" evidence="1">
    <location>
        <begin position="203"/>
        <end position="223"/>
    </location>
</feature>
<dbReference type="InterPro" id="IPR005325">
    <property type="entry name" value="DUF308_memb"/>
</dbReference>
<keyword evidence="1" id="KW-1133">Transmembrane helix</keyword>
<feature type="transmembrane region" description="Helical" evidence="1">
    <location>
        <begin position="44"/>
        <end position="64"/>
    </location>
</feature>
<feature type="transmembrane region" description="Helical" evidence="1">
    <location>
        <begin position="20"/>
        <end position="38"/>
    </location>
</feature>
<dbReference type="Pfam" id="PF03729">
    <property type="entry name" value="DUF308"/>
    <property type="match status" value="1"/>
</dbReference>
<dbReference type="PANTHER" id="PTHR34853:SF1">
    <property type="entry name" value="LIPASE 5"/>
    <property type="match status" value="1"/>
</dbReference>
<keyword evidence="1" id="KW-0472">Membrane</keyword>
<dbReference type="Proteomes" id="UP001589700">
    <property type="component" value="Unassembled WGS sequence"/>
</dbReference>
<dbReference type="InterPro" id="IPR029058">
    <property type="entry name" value="AB_hydrolase_fold"/>
</dbReference>
<dbReference type="InterPro" id="IPR005152">
    <property type="entry name" value="Lipase_secreted"/>
</dbReference>
<accession>A0ABV5JQG5</accession>
<dbReference type="EMBL" id="JBHMDY010000004">
    <property type="protein sequence ID" value="MFB9259950.1"/>
    <property type="molecule type" value="Genomic_DNA"/>
</dbReference>
<sequence length="595" mass="60197">MRTLGAGAGAEDRGRVPTVVGASAALAAVALGAALILLPLALPVIVTLAGVGLVVVGLATVVGADGTGRHPTSARIAVGVALTAAGIVVLVWRTASIRTLLWVMVAALVVHGIHTLVAALRPGTDGRVAGVFSGAAAIVLGLLCVAWPVLAIELVRYAVGAWLVFVGIRGLVGLVWRGGHGSPPTAPGSGSGPAPGRRRGRTVVAGVAFVVAAGLAVGSAFLLHGDGRPAPNAFYTPVEPLPGEPGVLLRAETLGAGVPDGADGWRILYTTTDPDGTVVAASGTVVAPSGRGTDALPMLSIAHGTTGIVPRCAPSLSPTPFVDGAAAALEQMVTVHGWAGVTSDYVGLGTSGPHQYLVGQAEARNVLDASRAAAQIDGLELSADTVVWGHSQGGHGALWSGQIAGDYAPELTIRGVVGMAPATDLFALAEATKDEVAGKTVSAYIASSWNEVYPQLDLAGHLNPGTAHGVGEIADLCFNEQDVIAALLRGSQIPEQVFPDAVLDGDLGATLRENSPTGPWPAPVLVAQGLADPLVKPSMQQSWVDGRCAAGEPIDYRTYPGLDHMGLVAADSPLTPQLVEWTLARWSGQAPTPTC</sequence>
<dbReference type="SUPFAM" id="SSF53474">
    <property type="entry name" value="alpha/beta-Hydrolases"/>
    <property type="match status" value="1"/>
</dbReference>
<comment type="caution">
    <text evidence="2">The sequence shown here is derived from an EMBL/GenBank/DDBJ whole genome shotgun (WGS) entry which is preliminary data.</text>
</comment>
<evidence type="ECO:0000313" key="3">
    <source>
        <dbReference type="Proteomes" id="UP001589700"/>
    </source>
</evidence>
<keyword evidence="1" id="KW-0812">Transmembrane</keyword>
<feature type="transmembrane region" description="Helical" evidence="1">
    <location>
        <begin position="155"/>
        <end position="176"/>
    </location>
</feature>
<feature type="transmembrane region" description="Helical" evidence="1">
    <location>
        <begin position="76"/>
        <end position="95"/>
    </location>
</feature>
<dbReference type="RefSeq" id="WP_380023320.1">
    <property type="nucleotide sequence ID" value="NZ_JBHMDY010000004.1"/>
</dbReference>
<feature type="transmembrane region" description="Helical" evidence="1">
    <location>
        <begin position="101"/>
        <end position="121"/>
    </location>
</feature>
<dbReference type="Gene3D" id="3.40.50.1820">
    <property type="entry name" value="alpha/beta hydrolase"/>
    <property type="match status" value="2"/>
</dbReference>
<reference evidence="2 3" key="1">
    <citation type="submission" date="2024-09" db="EMBL/GenBank/DDBJ databases">
        <authorList>
            <person name="Sun Q."/>
            <person name="Mori K."/>
        </authorList>
    </citation>
    <scope>NUCLEOTIDE SEQUENCE [LARGE SCALE GENOMIC DNA]</scope>
    <source>
        <strain evidence="2 3">CCM 7659</strain>
    </source>
</reference>
<feature type="transmembrane region" description="Helical" evidence="1">
    <location>
        <begin position="128"/>
        <end position="149"/>
    </location>
</feature>
<dbReference type="Pfam" id="PF03583">
    <property type="entry name" value="LIP"/>
    <property type="match status" value="1"/>
</dbReference>
<dbReference type="PANTHER" id="PTHR34853">
    <property type="match status" value="1"/>
</dbReference>
<name>A0ABV5JQG5_9ACTN</name>
<keyword evidence="3" id="KW-1185">Reference proteome</keyword>
<evidence type="ECO:0000256" key="1">
    <source>
        <dbReference type="SAM" id="Phobius"/>
    </source>
</evidence>
<protein>
    <submittedName>
        <fullName evidence="2">Lipase family protein</fullName>
    </submittedName>
</protein>